<feature type="compositionally biased region" description="Pro residues" evidence="2">
    <location>
        <begin position="673"/>
        <end position="683"/>
    </location>
</feature>
<feature type="compositionally biased region" description="Basic and acidic residues" evidence="2">
    <location>
        <begin position="508"/>
        <end position="536"/>
    </location>
</feature>
<feature type="compositionally biased region" description="Polar residues" evidence="2">
    <location>
        <begin position="354"/>
        <end position="388"/>
    </location>
</feature>
<dbReference type="PANTHER" id="PTHR23176">
    <property type="entry name" value="RHO/RAC/CDC GTPASE-ACTIVATING PROTEIN"/>
    <property type="match status" value="1"/>
</dbReference>
<feature type="region of interest" description="Disordered" evidence="2">
    <location>
        <begin position="1444"/>
        <end position="1499"/>
    </location>
</feature>
<dbReference type="Gene3D" id="2.30.29.30">
    <property type="entry name" value="Pleckstrin-homology domain (PH domain)/Phosphotyrosine-binding domain (PTB)"/>
    <property type="match status" value="1"/>
</dbReference>
<dbReference type="Proteomes" id="UP000799429">
    <property type="component" value="Unassembled WGS sequence"/>
</dbReference>
<feature type="compositionally biased region" description="Polar residues" evidence="2">
    <location>
        <begin position="1477"/>
        <end position="1491"/>
    </location>
</feature>
<dbReference type="SUPFAM" id="SSF48350">
    <property type="entry name" value="GTPase activation domain, GAP"/>
    <property type="match status" value="1"/>
</dbReference>
<dbReference type="GO" id="GO:0007165">
    <property type="term" value="P:signal transduction"/>
    <property type="evidence" value="ECO:0007669"/>
    <property type="project" value="InterPro"/>
</dbReference>
<feature type="compositionally biased region" description="Low complexity" evidence="2">
    <location>
        <begin position="23"/>
        <end position="37"/>
    </location>
</feature>
<feature type="domain" description="PH" evidence="3">
    <location>
        <begin position="900"/>
        <end position="1014"/>
    </location>
</feature>
<feature type="compositionally biased region" description="Polar residues" evidence="2">
    <location>
        <begin position="307"/>
        <end position="340"/>
    </location>
</feature>
<feature type="region of interest" description="Disordered" evidence="2">
    <location>
        <begin position="1063"/>
        <end position="1091"/>
    </location>
</feature>
<accession>A0A9P4VT69</accession>
<feature type="compositionally biased region" description="Acidic residues" evidence="2">
    <location>
        <begin position="491"/>
        <end position="507"/>
    </location>
</feature>
<feature type="compositionally biased region" description="Low complexity" evidence="2">
    <location>
        <begin position="1133"/>
        <end position="1142"/>
    </location>
</feature>
<keyword evidence="6" id="KW-1185">Reference proteome</keyword>
<feature type="compositionally biased region" description="Basic and acidic residues" evidence="2">
    <location>
        <begin position="693"/>
        <end position="705"/>
    </location>
</feature>
<dbReference type="InterPro" id="IPR001849">
    <property type="entry name" value="PH_domain"/>
</dbReference>
<reference evidence="5" key="1">
    <citation type="journal article" date="2020" name="Stud. Mycol.">
        <title>101 Dothideomycetes genomes: a test case for predicting lifestyles and emergence of pathogens.</title>
        <authorList>
            <person name="Haridas S."/>
            <person name="Albert R."/>
            <person name="Binder M."/>
            <person name="Bloem J."/>
            <person name="Labutti K."/>
            <person name="Salamov A."/>
            <person name="Andreopoulos B."/>
            <person name="Baker S."/>
            <person name="Barry K."/>
            <person name="Bills G."/>
            <person name="Bluhm B."/>
            <person name="Cannon C."/>
            <person name="Castanera R."/>
            <person name="Culley D."/>
            <person name="Daum C."/>
            <person name="Ezra D."/>
            <person name="Gonzalez J."/>
            <person name="Henrissat B."/>
            <person name="Kuo A."/>
            <person name="Liang C."/>
            <person name="Lipzen A."/>
            <person name="Lutzoni F."/>
            <person name="Magnuson J."/>
            <person name="Mondo S."/>
            <person name="Nolan M."/>
            <person name="Ohm R."/>
            <person name="Pangilinan J."/>
            <person name="Park H.-J."/>
            <person name="Ramirez L."/>
            <person name="Alfaro M."/>
            <person name="Sun H."/>
            <person name="Tritt A."/>
            <person name="Yoshinaga Y."/>
            <person name="Zwiers L.-H."/>
            <person name="Turgeon B."/>
            <person name="Goodwin S."/>
            <person name="Spatafora J."/>
            <person name="Crous P."/>
            <person name="Grigoriev I."/>
        </authorList>
    </citation>
    <scope>NUCLEOTIDE SEQUENCE</scope>
    <source>
        <strain evidence="5">CBS 101060</strain>
    </source>
</reference>
<dbReference type="EMBL" id="MU006089">
    <property type="protein sequence ID" value="KAF2842788.1"/>
    <property type="molecule type" value="Genomic_DNA"/>
</dbReference>
<sequence length="1499" mass="162929">MLQGRDEPGSSPPTVGDDEAHKTTSTTSRSQSSLTDSVRVLRENPSGRPNILPSRSDPRGGRRKPAPSPLQQSTQPLSPTSGQPNPLSPRAAYYQPGDLEQPRSPRERLDALLAIEEADNSAPLAVHNTTSRDISGRTLTNPSSYAQLRTVSAPLTTSNRTSPPPSSPTNMMPPMKPNRPDPRPTVARNASIDSTVSSVSSSSYKPNSHPDGASSSADLASYVATHGSPDSALQSLWKEKQSASVHNAQLWRLVEKQRTMILGLNKDLERAYKDKDRYRKKLKEHLAQVPPLPEAAARLGAADRDNSQSPAPSDDTSNRSNSAQETVSEASKQAHPQESPHTFPLAQSHPRAQPSIQTLAPSPNVSEDSTSNEPSPNISNAGNISALNSAVPAALNVRKQSSSPPAESIQRQVAHDNHGPKAITLQAAPKSHKKAPSLSLTQATPTLGSSGFPSPGKPTHPLRKAPPAPLDLSQPNRASSHLHQSQKPAEEGDDSEYDDILEVDELPQFERGRRKTREEDDRLREAIMQKEQETRSRSKSKKKGKSKSKSKPPAESQPEPEPEIPVPQEEKAKTIAIAPPAAGFMAGLPSSPRIADHSGSLNAMLSPANSEGSMITQRSIISTPLMSPGLPMSPRPGDRPLGSPLPRGPKSNLTSPPMSPGFAGGLPLSPRAPKQPIPLPPITPNSFGSPHNARIEQFHRQEAEKAATAGGLAPPSIEVERPGSSFGEPSSPESIYQGLVSDQYPGLLLPPNALPSISVKVFSSRLRPSRLSFIAPKATEEDPVFILAIFARSDGKQLWRVEKTTASLPILDSQLKSLCKFTGKLPDKNLFAGHAPAKIDARRAALNTYFDNMLDTPMSEKAGLVVCEYFSTDVTGTKTSDSTSVSPSETTSSTLVNGGRPHKEGYLTKRGKNFGGWKARYFVLEGPELRYYEAPGGAHLGTIKLFSAQIGKQSQQQANQSPSRQDDPENQYRHAFLILEPKKRDSSSLVRHVLCAESDEERDTWVDILLQYVDYQEEQPGSAKSMGFTKGAQDGRSRNSPDVEKPNTLQTVSYNDVVAAEAPVKGPTSPTQHSHQTSGSHPTISGPTNATVIENSQNWGMKNLMAPPMKADKKRSIFAGFRGRSSSDIANAQQQQQQQQQQNMHERPNQARVVFGLPLAEAVECSAPLGIDTCLPAVVYRCLEYLNAKNAASEEGIFRLSGSNIVIKALRERFNTEGDVKLLDGQYYDVHAVASLLKLYLRELPVSILTRELHLDFLKVLDLDEKDKKISAFNVLVHRLPRVNIELIQALSCFLLDIVNNSDVNKMTVRNVGIVFAPTLNIPAPLISFFLTDYSTIFGAEIDEASSPIREITVTAPLTPESIRSPRRQMFSDLPTPAYNQTSFNPPSILQQLQSSHPHHYQQQQGHSHHEAGFIPMQPSYEQPMYQAPQPMGGMMDGGFSSLNGALGGGGGDNRTAKQRRRESGMLLVNMGLAGQRKSSVQKMRDNQQGMVQEESAFE</sequence>
<feature type="region of interest" description="Disordered" evidence="2">
    <location>
        <begin position="624"/>
        <end position="734"/>
    </location>
</feature>
<feature type="region of interest" description="Disordered" evidence="2">
    <location>
        <begin position="1"/>
        <end position="221"/>
    </location>
</feature>
<feature type="region of interest" description="Disordered" evidence="2">
    <location>
        <begin position="1020"/>
        <end position="1051"/>
    </location>
</feature>
<dbReference type="InterPro" id="IPR011993">
    <property type="entry name" value="PH-like_dom_sf"/>
</dbReference>
<dbReference type="SMART" id="SM00233">
    <property type="entry name" value="PH"/>
    <property type="match status" value="1"/>
</dbReference>
<feature type="compositionally biased region" description="Basic and acidic residues" evidence="2">
    <location>
        <begin position="100"/>
        <end position="110"/>
    </location>
</feature>
<keyword evidence="1" id="KW-0343">GTPase activation</keyword>
<evidence type="ECO:0000256" key="1">
    <source>
        <dbReference type="ARBA" id="ARBA00022468"/>
    </source>
</evidence>
<dbReference type="InterPro" id="IPR050729">
    <property type="entry name" value="Rho-GAP"/>
</dbReference>
<feature type="compositionally biased region" description="Polar residues" evidence="2">
    <location>
        <begin position="438"/>
        <end position="452"/>
    </location>
</feature>
<dbReference type="PANTHER" id="PTHR23176:SF129">
    <property type="entry name" value="RHO GTPASE ACTIVATING PROTEIN AT 16F, ISOFORM E-RELATED"/>
    <property type="match status" value="1"/>
</dbReference>
<dbReference type="OrthoDB" id="185175at2759"/>
<feature type="region of interest" description="Disordered" evidence="2">
    <location>
        <begin position="877"/>
        <end position="907"/>
    </location>
</feature>
<dbReference type="FunFam" id="2.30.29.30:FF:000452">
    <property type="entry name" value="Rho GTPase activator (Bem3)"/>
    <property type="match status" value="1"/>
</dbReference>
<feature type="compositionally biased region" description="Low complexity" evidence="2">
    <location>
        <begin position="877"/>
        <end position="894"/>
    </location>
</feature>
<dbReference type="PROSITE" id="PS50003">
    <property type="entry name" value="PH_DOMAIN"/>
    <property type="match status" value="1"/>
</dbReference>
<feature type="region of interest" description="Disordered" evidence="2">
    <location>
        <begin position="1126"/>
        <end position="1147"/>
    </location>
</feature>
<evidence type="ECO:0000259" key="4">
    <source>
        <dbReference type="PROSITE" id="PS50238"/>
    </source>
</evidence>
<feature type="compositionally biased region" description="Low complexity" evidence="2">
    <location>
        <begin position="722"/>
        <end position="734"/>
    </location>
</feature>
<dbReference type="PROSITE" id="PS50238">
    <property type="entry name" value="RHOGAP"/>
    <property type="match status" value="1"/>
</dbReference>
<feature type="compositionally biased region" description="Low complexity" evidence="2">
    <location>
        <begin position="194"/>
        <end position="203"/>
    </location>
</feature>
<feature type="compositionally biased region" description="Low complexity" evidence="2">
    <location>
        <begin position="1393"/>
        <end position="1406"/>
    </location>
</feature>
<dbReference type="InterPro" id="IPR000198">
    <property type="entry name" value="RhoGAP_dom"/>
</dbReference>
<evidence type="ECO:0000313" key="6">
    <source>
        <dbReference type="Proteomes" id="UP000799429"/>
    </source>
</evidence>
<dbReference type="Pfam" id="PF00169">
    <property type="entry name" value="PH"/>
    <property type="match status" value="1"/>
</dbReference>
<name>A0A9P4VT69_9PEZI</name>
<dbReference type="GO" id="GO:0005096">
    <property type="term" value="F:GTPase activator activity"/>
    <property type="evidence" value="ECO:0007669"/>
    <property type="project" value="UniProtKB-KW"/>
</dbReference>
<feature type="compositionally biased region" description="Polar residues" evidence="2">
    <location>
        <begin position="473"/>
        <end position="487"/>
    </location>
</feature>
<feature type="compositionally biased region" description="Polar residues" evidence="2">
    <location>
        <begin position="69"/>
        <end position="85"/>
    </location>
</feature>
<feature type="compositionally biased region" description="Polar residues" evidence="2">
    <location>
        <begin position="1068"/>
        <end position="1091"/>
    </location>
</feature>
<dbReference type="SMART" id="SM00324">
    <property type="entry name" value="RhoGAP"/>
    <property type="match status" value="1"/>
</dbReference>
<feature type="domain" description="Rho-GAP" evidence="4">
    <location>
        <begin position="1157"/>
        <end position="1349"/>
    </location>
</feature>
<organism evidence="5 6">
    <name type="scientific">Patellaria atrata CBS 101060</name>
    <dbReference type="NCBI Taxonomy" id="1346257"/>
    <lineage>
        <taxon>Eukaryota</taxon>
        <taxon>Fungi</taxon>
        <taxon>Dikarya</taxon>
        <taxon>Ascomycota</taxon>
        <taxon>Pezizomycotina</taxon>
        <taxon>Dothideomycetes</taxon>
        <taxon>Dothideomycetes incertae sedis</taxon>
        <taxon>Patellariales</taxon>
        <taxon>Patellariaceae</taxon>
        <taxon>Patellaria</taxon>
    </lineage>
</organism>
<comment type="caution">
    <text evidence="5">The sequence shown here is derived from an EMBL/GenBank/DDBJ whole genome shotgun (WGS) entry which is preliminary data.</text>
</comment>
<feature type="region of interest" description="Disordered" evidence="2">
    <location>
        <begin position="282"/>
        <end position="575"/>
    </location>
</feature>
<evidence type="ECO:0000256" key="2">
    <source>
        <dbReference type="SAM" id="MobiDB-lite"/>
    </source>
</evidence>
<dbReference type="Gene3D" id="1.10.555.10">
    <property type="entry name" value="Rho GTPase activation protein"/>
    <property type="match status" value="1"/>
</dbReference>
<dbReference type="SUPFAM" id="SSF50729">
    <property type="entry name" value="PH domain-like"/>
    <property type="match status" value="1"/>
</dbReference>
<feature type="compositionally biased region" description="Polar residues" evidence="2">
    <location>
        <begin position="951"/>
        <end position="963"/>
    </location>
</feature>
<dbReference type="GO" id="GO:0005938">
    <property type="term" value="C:cell cortex"/>
    <property type="evidence" value="ECO:0007669"/>
    <property type="project" value="UniProtKB-ARBA"/>
</dbReference>
<feature type="region of interest" description="Disordered" evidence="2">
    <location>
        <begin position="951"/>
        <end position="970"/>
    </location>
</feature>
<dbReference type="Pfam" id="PF00620">
    <property type="entry name" value="RhoGAP"/>
    <property type="match status" value="1"/>
</dbReference>
<feature type="compositionally biased region" description="Basic and acidic residues" evidence="2">
    <location>
        <begin position="1033"/>
        <end position="1045"/>
    </location>
</feature>
<feature type="compositionally biased region" description="Basic residues" evidence="2">
    <location>
        <begin position="537"/>
        <end position="550"/>
    </location>
</feature>
<protein>
    <submittedName>
        <fullName evidence="5">RhoGAP-domain-containing protein</fullName>
    </submittedName>
</protein>
<dbReference type="InterPro" id="IPR008936">
    <property type="entry name" value="Rho_GTPase_activation_prot"/>
</dbReference>
<dbReference type="CDD" id="cd06093">
    <property type="entry name" value="PX_domain"/>
    <property type="match status" value="1"/>
</dbReference>
<feature type="compositionally biased region" description="Polar residues" evidence="2">
    <location>
        <begin position="398"/>
        <end position="411"/>
    </location>
</feature>
<gene>
    <name evidence="5" type="ORF">M501DRAFT_926032</name>
</gene>
<evidence type="ECO:0000259" key="3">
    <source>
        <dbReference type="PROSITE" id="PS50003"/>
    </source>
</evidence>
<dbReference type="CDD" id="cd13277">
    <property type="entry name" value="PH_Bem3"/>
    <property type="match status" value="1"/>
</dbReference>
<feature type="region of interest" description="Disordered" evidence="2">
    <location>
        <begin position="1393"/>
        <end position="1415"/>
    </location>
</feature>
<feature type="compositionally biased region" description="Polar residues" evidence="2">
    <location>
        <begin position="127"/>
        <end position="150"/>
    </location>
</feature>
<evidence type="ECO:0000313" key="5">
    <source>
        <dbReference type="EMBL" id="KAF2842788.1"/>
    </source>
</evidence>
<proteinExistence type="predicted"/>